<evidence type="ECO:0000313" key="1">
    <source>
        <dbReference type="EMBL" id="RYB91001.1"/>
    </source>
</evidence>
<reference evidence="1 2" key="1">
    <citation type="submission" date="2019-01" db="EMBL/GenBank/DDBJ databases">
        <title>Novel species of Nocardioides.</title>
        <authorList>
            <person name="Liu Q."/>
            <person name="Xin Y.-H."/>
        </authorList>
    </citation>
    <scope>NUCLEOTIDE SEQUENCE [LARGE SCALE GENOMIC DNA]</scope>
    <source>
        <strain evidence="1 2">CGMCC 4.6882</strain>
    </source>
</reference>
<accession>A0A4Q2RPX6</accession>
<comment type="caution">
    <text evidence="1">The sequence shown here is derived from an EMBL/GenBank/DDBJ whole genome shotgun (WGS) entry which is preliminary data.</text>
</comment>
<dbReference type="Proteomes" id="UP000294071">
    <property type="component" value="Unassembled WGS sequence"/>
</dbReference>
<organism evidence="1 2">
    <name type="scientific">Nocardioides oleivorans</name>
    <dbReference type="NCBI Taxonomy" id="273676"/>
    <lineage>
        <taxon>Bacteria</taxon>
        <taxon>Bacillati</taxon>
        <taxon>Actinomycetota</taxon>
        <taxon>Actinomycetes</taxon>
        <taxon>Propionibacteriales</taxon>
        <taxon>Nocardioidaceae</taxon>
        <taxon>Nocardioides</taxon>
    </lineage>
</organism>
<gene>
    <name evidence="1" type="ORF">EUA93_18880</name>
</gene>
<evidence type="ECO:0000313" key="2">
    <source>
        <dbReference type="Proteomes" id="UP000294071"/>
    </source>
</evidence>
<proteinExistence type="predicted"/>
<name>A0A4Q2RPX6_9ACTN</name>
<protein>
    <recommendedName>
        <fullName evidence="3">Major tail protein</fullName>
    </recommendedName>
</protein>
<dbReference type="EMBL" id="SDWT01000003">
    <property type="protein sequence ID" value="RYB91001.1"/>
    <property type="molecule type" value="Genomic_DNA"/>
</dbReference>
<evidence type="ECO:0008006" key="3">
    <source>
        <dbReference type="Google" id="ProtNLM"/>
    </source>
</evidence>
<dbReference type="RefSeq" id="WP_129401899.1">
    <property type="nucleotide sequence ID" value="NZ_SDWT01000003.1"/>
</dbReference>
<dbReference type="OrthoDB" id="3787252at2"/>
<sequence>MAHLGTRFLKVKVGSTEYTSSVSECAVGSDPADSDFTSYTDAAAGGSREWFLRFIAAQDLATGSLWRYLWDNPGTSVAVKVNPYGNTTASTSEPHYSGNVTVIMPDGDLIGGAANSSTTAKQTFECRWVFAAKPTELTTGSF</sequence>
<dbReference type="AlphaFoldDB" id="A0A4Q2RPX6"/>
<keyword evidence="2" id="KW-1185">Reference proteome</keyword>